<reference evidence="1 2" key="1">
    <citation type="submission" date="2018-06" db="EMBL/GenBank/DDBJ databases">
        <title>Streptomyces reniochalinae sp. nov. and Streptomyces diacarnus sp. nov. from marine sponges.</title>
        <authorList>
            <person name="Li L."/>
        </authorList>
    </citation>
    <scope>NUCLEOTIDE SEQUENCE [LARGE SCALE GENOMIC DNA]</scope>
    <source>
        <strain evidence="1 2">LHW50302</strain>
    </source>
</reference>
<accession>A0A367EVM0</accession>
<dbReference type="OrthoDB" id="4255520at2"/>
<comment type="caution">
    <text evidence="1">The sequence shown here is derived from an EMBL/GenBank/DDBJ whole genome shotgun (WGS) entry which is preliminary data.</text>
</comment>
<protein>
    <submittedName>
        <fullName evidence="1">Uncharacterized protein</fullName>
    </submittedName>
</protein>
<keyword evidence="2" id="KW-1185">Reference proteome</keyword>
<gene>
    <name evidence="1" type="ORF">DQ392_08445</name>
</gene>
<dbReference type="Proteomes" id="UP000253507">
    <property type="component" value="Unassembled WGS sequence"/>
</dbReference>
<dbReference type="AlphaFoldDB" id="A0A367EVM0"/>
<dbReference type="RefSeq" id="WP_114014898.1">
    <property type="nucleotide sequence ID" value="NZ_QOIM01000026.1"/>
</dbReference>
<evidence type="ECO:0000313" key="1">
    <source>
        <dbReference type="EMBL" id="RCG21729.1"/>
    </source>
</evidence>
<sequence length="70" mass="7562">MPPVVVHAPDSQGGRRVVARGRILGVAYNVMEVLDLLEGVGLDRADVRLDDVDLIDWRGGGSYEWTPSSG</sequence>
<evidence type="ECO:0000313" key="2">
    <source>
        <dbReference type="Proteomes" id="UP000253507"/>
    </source>
</evidence>
<proteinExistence type="predicted"/>
<organism evidence="1 2">
    <name type="scientific">Streptomyces reniochalinae</name>
    <dbReference type="NCBI Taxonomy" id="2250578"/>
    <lineage>
        <taxon>Bacteria</taxon>
        <taxon>Bacillati</taxon>
        <taxon>Actinomycetota</taxon>
        <taxon>Actinomycetes</taxon>
        <taxon>Kitasatosporales</taxon>
        <taxon>Streptomycetaceae</taxon>
        <taxon>Streptomyces</taxon>
    </lineage>
</organism>
<dbReference type="EMBL" id="QOIM01000026">
    <property type="protein sequence ID" value="RCG21729.1"/>
    <property type="molecule type" value="Genomic_DNA"/>
</dbReference>
<name>A0A367EVM0_9ACTN</name>